<accession>A0A1L6TIC7</accession>
<dbReference type="RefSeq" id="WP_027242551.1">
    <property type="nucleotide sequence ID" value="NZ_CP012509.1"/>
</dbReference>
<evidence type="ECO:0000313" key="2">
    <source>
        <dbReference type="Proteomes" id="UP000029558"/>
    </source>
</evidence>
<geneLocation type="plasmid" evidence="1 2">
    <name>pPSB1-1</name>
</geneLocation>
<dbReference type="EMBL" id="CP012509">
    <property type="protein sequence ID" value="ALB24386.1"/>
    <property type="molecule type" value="Genomic_DNA"/>
</dbReference>
<name>A0A1L6TIC7_PISSA</name>
<evidence type="ECO:0000313" key="1">
    <source>
        <dbReference type="EMBL" id="ALB24386.1"/>
    </source>
</evidence>
<proteinExistence type="predicted"/>
<dbReference type="Proteomes" id="UP000029558">
    <property type="component" value="Plasmid pPSB1-1"/>
</dbReference>
<organism evidence="1 2">
    <name type="scientific">Piscirickettsia salmonis</name>
    <dbReference type="NCBI Taxonomy" id="1238"/>
    <lineage>
        <taxon>Bacteria</taxon>
        <taxon>Pseudomonadati</taxon>
        <taxon>Pseudomonadota</taxon>
        <taxon>Gammaproteobacteria</taxon>
        <taxon>Thiotrichales</taxon>
        <taxon>Piscirickettsiaceae</taxon>
        <taxon>Piscirickettsia</taxon>
    </lineage>
</organism>
<reference evidence="1 2" key="1">
    <citation type="journal article" date="2014" name="Genome Announc.">
        <title>Comparative Genome Analysis of Two Isolates of the Fish Pathogen Piscirickettsia salmonis from Different Hosts Reveals Major Differences in Virulence-Associated Secretion Systems.</title>
        <authorList>
            <person name="Bohle H."/>
            <person name="Henriquez P."/>
            <person name="Grothusen H."/>
            <person name="Navas E."/>
            <person name="Sandoval A."/>
            <person name="Bustamante F."/>
            <person name="Bustos P."/>
            <person name="Mancilla M."/>
        </authorList>
    </citation>
    <scope>NUCLEOTIDE SEQUENCE [LARGE SCALE GENOMIC DNA]</scope>
    <source>
        <strain evidence="2">B1-32597</strain>
    </source>
</reference>
<dbReference type="AlphaFoldDB" id="A0A1L6TIC7"/>
<protein>
    <submittedName>
        <fullName evidence="1">Uncharacterized protein</fullName>
    </submittedName>
</protein>
<gene>
    <name evidence="1" type="ORF">KU39_1p45</name>
</gene>
<sequence length="105" mass="12153">MDEPKTLTKEEIEIAKAGKFRVSLLTSIFIIVLSFSFINSKGWALFVGVILSVLIIRRIFSLDNTYFKDKPTFNHADKYDACDPFDARNYSNQNSPYYRGNKNHH</sequence>
<keyword evidence="1" id="KW-0614">Plasmid</keyword>